<dbReference type="EMBL" id="JADKYB010000004">
    <property type="protein sequence ID" value="MBM9504817.1"/>
    <property type="molecule type" value="Genomic_DNA"/>
</dbReference>
<dbReference type="Proteomes" id="UP000749040">
    <property type="component" value="Unassembled WGS sequence"/>
</dbReference>
<proteinExistence type="predicted"/>
<dbReference type="RefSeq" id="WP_205356662.1">
    <property type="nucleotide sequence ID" value="NZ_JADKYB010000004.1"/>
</dbReference>
<evidence type="ECO:0000313" key="2">
    <source>
        <dbReference type="Proteomes" id="UP000749040"/>
    </source>
</evidence>
<sequence length="131" mass="14209">MNDVTPARELRLAPLFEMHHERLVRALRARLGRYDWDLAEVIAADTWQLAAVRVDGLTAAEAEVFPWLAELARSAQVTRLRASRASARDGSKARAYVLPSLPPVLAAIPLSFEAGVRLVADAVPVTTGVAA</sequence>
<gene>
    <name evidence="1" type="ORF">ITX44_09755</name>
</gene>
<comment type="caution">
    <text evidence="1">The sequence shown here is derived from an EMBL/GenBank/DDBJ whole genome shotgun (WGS) entry which is preliminary data.</text>
</comment>
<evidence type="ECO:0000313" key="1">
    <source>
        <dbReference type="EMBL" id="MBM9504817.1"/>
    </source>
</evidence>
<name>A0ABS2TPQ7_9ACTN</name>
<keyword evidence="2" id="KW-1185">Reference proteome</keyword>
<organism evidence="1 2">
    <name type="scientific">Actinacidiphila acididurans</name>
    <dbReference type="NCBI Taxonomy" id="2784346"/>
    <lineage>
        <taxon>Bacteria</taxon>
        <taxon>Bacillati</taxon>
        <taxon>Actinomycetota</taxon>
        <taxon>Actinomycetes</taxon>
        <taxon>Kitasatosporales</taxon>
        <taxon>Streptomycetaceae</taxon>
        <taxon>Actinacidiphila</taxon>
    </lineage>
</organism>
<protein>
    <submittedName>
        <fullName evidence="1">Uncharacterized protein</fullName>
    </submittedName>
</protein>
<reference evidence="1 2" key="1">
    <citation type="submission" date="2021-01" db="EMBL/GenBank/DDBJ databases">
        <title>Streptomyces acididurans sp. nov., isolated from a peat swamp forest soil.</title>
        <authorList>
            <person name="Chantavorakit T."/>
            <person name="Duangmal K."/>
        </authorList>
    </citation>
    <scope>NUCLEOTIDE SEQUENCE [LARGE SCALE GENOMIC DNA]</scope>
    <source>
        <strain evidence="1 2">KK5PA1</strain>
    </source>
</reference>
<accession>A0ABS2TPQ7</accession>